<dbReference type="EMBL" id="KN847044">
    <property type="protein sequence ID" value="KIW25869.1"/>
    <property type="molecule type" value="Genomic_DNA"/>
</dbReference>
<keyword evidence="2" id="KW-1185">Reference proteome</keyword>
<sequence length="369" mass="40701">MGGPCWDVDLQRWRKTFAVDNDGKVVLSRKSDFDHLNHLADGPQELDAALNCIGQFALAAGKLHCNVYTNSNDSGTLSHEQVTMSGFWLSGDKFVTCAHLLDIHADTNVDETERRLRDAQLTTARVSMAKFSEDAEDDLGPVYHVHLLNLCRASDLAIFVLNSEAAGNEYTPPHPVHSIDPRLLEPLPLENSLSSSNYFTAYYPGSEQDIHNTKLSYIRKSNAAAANIQDTYEFMGQEVRNAYFPKSLLGPLPHYEKTFKSDTRSVAFGPVMPKQGGNICGRVYGTGKLTEARECNIAGFYGCSGGMVCRIEKNRGAWRVRVVGVFHGESSNNFKYNIILGFTVAGVEELKKPVIDPPQLGKGLAALHM</sequence>
<dbReference type="GeneID" id="27348199"/>
<dbReference type="RefSeq" id="XP_016246085.1">
    <property type="nucleotide sequence ID" value="XM_016396229.1"/>
</dbReference>
<proteinExistence type="predicted"/>
<dbReference type="VEuPathDB" id="FungiDB:PV07_09005"/>
<organism evidence="1 2">
    <name type="scientific">Cladophialophora immunda</name>
    <dbReference type="NCBI Taxonomy" id="569365"/>
    <lineage>
        <taxon>Eukaryota</taxon>
        <taxon>Fungi</taxon>
        <taxon>Dikarya</taxon>
        <taxon>Ascomycota</taxon>
        <taxon>Pezizomycotina</taxon>
        <taxon>Eurotiomycetes</taxon>
        <taxon>Chaetothyriomycetidae</taxon>
        <taxon>Chaetothyriales</taxon>
        <taxon>Herpotrichiellaceae</taxon>
        <taxon>Cladophialophora</taxon>
    </lineage>
</organism>
<dbReference type="HOGENOM" id="CLU_048603_0_0_1"/>
<reference evidence="1 2" key="1">
    <citation type="submission" date="2015-01" db="EMBL/GenBank/DDBJ databases">
        <title>The Genome Sequence of Cladophialophora immunda CBS83496.</title>
        <authorList>
            <consortium name="The Broad Institute Genomics Platform"/>
            <person name="Cuomo C."/>
            <person name="de Hoog S."/>
            <person name="Gorbushina A."/>
            <person name="Stielow B."/>
            <person name="Teixiera M."/>
            <person name="Abouelleil A."/>
            <person name="Chapman S.B."/>
            <person name="Priest M."/>
            <person name="Young S.K."/>
            <person name="Wortman J."/>
            <person name="Nusbaum C."/>
            <person name="Birren B."/>
        </authorList>
    </citation>
    <scope>NUCLEOTIDE SEQUENCE [LARGE SCALE GENOMIC DNA]</scope>
    <source>
        <strain evidence="1 2">CBS 83496</strain>
    </source>
</reference>
<accession>A0A0D2CQK0</accession>
<dbReference type="Proteomes" id="UP000054466">
    <property type="component" value="Unassembled WGS sequence"/>
</dbReference>
<dbReference type="AlphaFoldDB" id="A0A0D2CQK0"/>
<name>A0A0D2CQK0_9EURO</name>
<protein>
    <submittedName>
        <fullName evidence="1">Uncharacterized protein</fullName>
    </submittedName>
</protein>
<evidence type="ECO:0000313" key="1">
    <source>
        <dbReference type="EMBL" id="KIW25869.1"/>
    </source>
</evidence>
<evidence type="ECO:0000313" key="2">
    <source>
        <dbReference type="Proteomes" id="UP000054466"/>
    </source>
</evidence>
<dbReference type="OrthoDB" id="4135758at2759"/>
<gene>
    <name evidence="1" type="ORF">PV07_09005</name>
</gene>